<gene>
    <name evidence="8 10" type="primary">recO</name>
    <name evidence="10" type="ORF">FHP88_16705</name>
</gene>
<dbReference type="PANTHER" id="PTHR33991">
    <property type="entry name" value="DNA REPAIR PROTEIN RECO"/>
    <property type="match status" value="1"/>
</dbReference>
<dbReference type="Pfam" id="PF11967">
    <property type="entry name" value="RecO_N"/>
    <property type="match status" value="1"/>
</dbReference>
<dbReference type="RefSeq" id="WP_144360241.1">
    <property type="nucleotide sequence ID" value="NZ_VMNH01000024.1"/>
</dbReference>
<name>A0A558DQ08_9GAMM</name>
<dbReference type="HAMAP" id="MF_00201">
    <property type="entry name" value="RecO"/>
    <property type="match status" value="1"/>
</dbReference>
<dbReference type="OrthoDB" id="9804792at2"/>
<dbReference type="Gene3D" id="2.40.50.140">
    <property type="entry name" value="Nucleic acid-binding proteins"/>
    <property type="match status" value="1"/>
</dbReference>
<dbReference type="PANTHER" id="PTHR33991:SF1">
    <property type="entry name" value="DNA REPAIR PROTEIN RECO"/>
    <property type="match status" value="1"/>
</dbReference>
<dbReference type="InterPro" id="IPR037278">
    <property type="entry name" value="ARFGAP/RecO"/>
</dbReference>
<evidence type="ECO:0000313" key="10">
    <source>
        <dbReference type="EMBL" id="TVO70527.1"/>
    </source>
</evidence>
<dbReference type="InterPro" id="IPR012340">
    <property type="entry name" value="NA-bd_OB-fold"/>
</dbReference>
<evidence type="ECO:0000256" key="4">
    <source>
        <dbReference type="ARBA" id="ARBA00022763"/>
    </source>
</evidence>
<evidence type="ECO:0000256" key="1">
    <source>
        <dbReference type="ARBA" id="ARBA00003065"/>
    </source>
</evidence>
<dbReference type="Pfam" id="PF02565">
    <property type="entry name" value="RecO_C"/>
    <property type="match status" value="1"/>
</dbReference>
<evidence type="ECO:0000313" key="11">
    <source>
        <dbReference type="Proteomes" id="UP000316649"/>
    </source>
</evidence>
<dbReference type="Proteomes" id="UP000316649">
    <property type="component" value="Unassembled WGS sequence"/>
</dbReference>
<dbReference type="InterPro" id="IPR003717">
    <property type="entry name" value="RecO"/>
</dbReference>
<dbReference type="NCBIfam" id="TIGR00613">
    <property type="entry name" value="reco"/>
    <property type="match status" value="1"/>
</dbReference>
<dbReference type="GO" id="GO:0006302">
    <property type="term" value="P:double-strand break repair"/>
    <property type="evidence" value="ECO:0007669"/>
    <property type="project" value="TreeGrafter"/>
</dbReference>
<evidence type="ECO:0000256" key="8">
    <source>
        <dbReference type="HAMAP-Rule" id="MF_00201"/>
    </source>
</evidence>
<feature type="domain" description="DNA replication/recombination mediator RecO N-terminal" evidence="9">
    <location>
        <begin position="11"/>
        <end position="78"/>
    </location>
</feature>
<keyword evidence="5 8" id="KW-0233">DNA recombination</keyword>
<protein>
    <recommendedName>
        <fullName evidence="3 8">DNA repair protein RecO</fullName>
    </recommendedName>
    <alternativeName>
        <fullName evidence="7 8">Recombination protein O</fullName>
    </alternativeName>
</protein>
<sequence length="238" mass="27277">MSHSNANLFSPAFLLHSRNYSNSSLLVECFTENQGRFPAIVKGVKGRGKSQSSLLQPFVPLQICWSGKGEVKTLTQYEADGKMRHLEGKSLYCGFYMNELLMRLLQRNDPHEQLFHTYTEQIRQLTENGIDEAKLRYFELDLLDELGYGIALDQDMDNQTPVDPQGYYHFIPERGLGACAAKNENAICGQTLLLLQSRNLLLPEQLREARNLLRAILGFYLGDKPLKSRELFRYFYNG</sequence>
<dbReference type="AlphaFoldDB" id="A0A558DQ08"/>
<evidence type="ECO:0000256" key="6">
    <source>
        <dbReference type="ARBA" id="ARBA00023204"/>
    </source>
</evidence>
<dbReference type="Gene3D" id="1.20.1440.120">
    <property type="entry name" value="Recombination protein O, C-terminal domain"/>
    <property type="match status" value="1"/>
</dbReference>
<dbReference type="InterPro" id="IPR042242">
    <property type="entry name" value="RecO_C"/>
</dbReference>
<comment type="caution">
    <text evidence="10">The sequence shown here is derived from an EMBL/GenBank/DDBJ whole genome shotgun (WGS) entry which is preliminary data.</text>
</comment>
<evidence type="ECO:0000256" key="2">
    <source>
        <dbReference type="ARBA" id="ARBA00007452"/>
    </source>
</evidence>
<dbReference type="SUPFAM" id="SSF57863">
    <property type="entry name" value="ArfGap/RecO-like zinc finger"/>
    <property type="match status" value="1"/>
</dbReference>
<comment type="similarity">
    <text evidence="2 8">Belongs to the RecO family.</text>
</comment>
<organism evidence="10 11">
    <name type="scientific">Sedimenticola selenatireducens</name>
    <dbReference type="NCBI Taxonomy" id="191960"/>
    <lineage>
        <taxon>Bacteria</taxon>
        <taxon>Pseudomonadati</taxon>
        <taxon>Pseudomonadota</taxon>
        <taxon>Gammaproteobacteria</taxon>
        <taxon>Chromatiales</taxon>
        <taxon>Sedimenticolaceae</taxon>
        <taxon>Sedimenticola</taxon>
    </lineage>
</organism>
<dbReference type="EMBL" id="VMNH01000024">
    <property type="protein sequence ID" value="TVO70527.1"/>
    <property type="molecule type" value="Genomic_DNA"/>
</dbReference>
<evidence type="ECO:0000259" key="9">
    <source>
        <dbReference type="Pfam" id="PF11967"/>
    </source>
</evidence>
<keyword evidence="11" id="KW-1185">Reference proteome</keyword>
<keyword evidence="4 8" id="KW-0227">DNA damage</keyword>
<evidence type="ECO:0000256" key="3">
    <source>
        <dbReference type="ARBA" id="ARBA00021310"/>
    </source>
</evidence>
<evidence type="ECO:0000256" key="5">
    <source>
        <dbReference type="ARBA" id="ARBA00023172"/>
    </source>
</evidence>
<proteinExistence type="inferred from homology"/>
<dbReference type="GO" id="GO:0043590">
    <property type="term" value="C:bacterial nucleoid"/>
    <property type="evidence" value="ECO:0007669"/>
    <property type="project" value="TreeGrafter"/>
</dbReference>
<accession>A0A558DQ08</accession>
<reference evidence="10 11" key="1">
    <citation type="submission" date="2019-07" db="EMBL/GenBank/DDBJ databases">
        <title>The pathways for chlorine oxyanion respiration interact through the shared metabolite chlorate.</title>
        <authorList>
            <person name="Barnum T.P."/>
            <person name="Cheng Y."/>
            <person name="Hill K.A."/>
            <person name="Lucas L.N."/>
            <person name="Carlson H.K."/>
            <person name="Coates J.D."/>
        </authorList>
    </citation>
    <scope>NUCLEOTIDE SEQUENCE [LARGE SCALE GENOMIC DNA]</scope>
    <source>
        <strain evidence="10 11">BK-1</strain>
    </source>
</reference>
<dbReference type="SUPFAM" id="SSF50249">
    <property type="entry name" value="Nucleic acid-binding proteins"/>
    <property type="match status" value="1"/>
</dbReference>
<evidence type="ECO:0000256" key="7">
    <source>
        <dbReference type="ARBA" id="ARBA00033409"/>
    </source>
</evidence>
<dbReference type="GO" id="GO:0006310">
    <property type="term" value="P:DNA recombination"/>
    <property type="evidence" value="ECO:0007669"/>
    <property type="project" value="UniProtKB-UniRule"/>
</dbReference>
<keyword evidence="6 8" id="KW-0234">DNA repair</keyword>
<comment type="function">
    <text evidence="1 8">Involved in DNA repair and RecF pathway recombination.</text>
</comment>
<dbReference type="InterPro" id="IPR022572">
    <property type="entry name" value="DNA_rep/recomb_RecO_N"/>
</dbReference>